<comment type="cofactor">
    <cofactor evidence="2 17">
        <name>NAD(+)</name>
        <dbReference type="ChEBI" id="CHEBI:57540"/>
    </cofactor>
</comment>
<feature type="binding site" evidence="17">
    <location>
        <position position="144"/>
    </location>
    <ligand>
        <name>NAD(+)</name>
        <dbReference type="ChEBI" id="CHEBI:57540"/>
    </ligand>
</feature>
<keyword evidence="21" id="KW-1185">Reference proteome</keyword>
<evidence type="ECO:0000259" key="19">
    <source>
        <dbReference type="Pfam" id="PF24621"/>
    </source>
</evidence>
<dbReference type="GO" id="GO:0009073">
    <property type="term" value="P:aromatic amino acid family biosynthetic process"/>
    <property type="evidence" value="ECO:0007669"/>
    <property type="project" value="UniProtKB-KW"/>
</dbReference>
<dbReference type="Pfam" id="PF01761">
    <property type="entry name" value="DHQ_synthase"/>
    <property type="match status" value="1"/>
</dbReference>
<evidence type="ECO:0000256" key="13">
    <source>
        <dbReference type="ARBA" id="ARBA00023027"/>
    </source>
</evidence>
<sequence>MRELIVDLGDRSYPIYIGEGLLKGASSYLLKHGISKKSPLLIITDAQVASIHLQPFEAELQAAGFRTASAVVPNGESSKSLSMLESLVTKALEAGLDRKSAIVALGGGVVGDLAGFVAASYMRGIKFVQVPTTILAHDSSVGGKVAVNHPNAKNIIGAFHQPELVLYDLQTLQTLPPREVKAGLSEVVKHGLIWDERFVDWCEEHADKLLALDPDSLGYALFKGCSVKAEVVSRDERENGLRATLNLGHTIGHALEAVAGYNELLHGEAISIGMIGSAKLGLRYGASDEVYEVTKRVLAKCGLPVRLPEHFDTDVVMEAMMHDKKFMEGTMVFIVPTAIGKVEIKPDVPVQWVREIVDELKREGDQQ</sequence>
<keyword evidence="10 17" id="KW-0479">Metal-binding</keyword>
<comment type="similarity">
    <text evidence="5 17">Belongs to the sugar phosphate cyclases superfamily. Dehydroquinate synthase family.</text>
</comment>
<evidence type="ECO:0000256" key="12">
    <source>
        <dbReference type="ARBA" id="ARBA00022833"/>
    </source>
</evidence>
<feature type="binding site" evidence="17">
    <location>
        <position position="266"/>
    </location>
    <ligand>
        <name>Zn(2+)</name>
        <dbReference type="ChEBI" id="CHEBI:29105"/>
    </ligand>
</feature>
<evidence type="ECO:0000259" key="18">
    <source>
        <dbReference type="Pfam" id="PF01761"/>
    </source>
</evidence>
<dbReference type="CDD" id="cd08195">
    <property type="entry name" value="DHQS"/>
    <property type="match status" value="1"/>
</dbReference>
<dbReference type="GO" id="GO:0005737">
    <property type="term" value="C:cytoplasm"/>
    <property type="evidence" value="ECO:0007669"/>
    <property type="project" value="UniProtKB-SubCell"/>
</dbReference>
<comment type="caution">
    <text evidence="17">Lacks conserved residue(s) required for the propagation of feature annotation.</text>
</comment>
<dbReference type="InterPro" id="IPR050071">
    <property type="entry name" value="Dehydroquinate_synthase"/>
</dbReference>
<evidence type="ECO:0000256" key="3">
    <source>
        <dbReference type="ARBA" id="ARBA00004496"/>
    </source>
</evidence>
<dbReference type="EC" id="4.2.3.4" evidence="6 17"/>
<dbReference type="Gene3D" id="3.40.50.1970">
    <property type="match status" value="1"/>
</dbReference>
<dbReference type="GO" id="GO:0046872">
    <property type="term" value="F:metal ion binding"/>
    <property type="evidence" value="ECO:0007669"/>
    <property type="project" value="UniProtKB-KW"/>
</dbReference>
<dbReference type="GO" id="GO:0009423">
    <property type="term" value="P:chorismate biosynthetic process"/>
    <property type="evidence" value="ECO:0007669"/>
    <property type="project" value="UniProtKB-UniRule"/>
</dbReference>
<comment type="function">
    <text evidence="17">Catalyzes the conversion of 3-deoxy-D-arabino-heptulosonate 7-phosphate (DAHP) to dehydroquinate (DHQ).</text>
</comment>
<keyword evidence="15 17" id="KW-0456">Lyase</keyword>
<dbReference type="HAMAP" id="MF_00110">
    <property type="entry name" value="DHQ_synthase"/>
    <property type="match status" value="1"/>
</dbReference>
<evidence type="ECO:0000256" key="14">
    <source>
        <dbReference type="ARBA" id="ARBA00023141"/>
    </source>
</evidence>
<evidence type="ECO:0000256" key="4">
    <source>
        <dbReference type="ARBA" id="ARBA00004661"/>
    </source>
</evidence>
<keyword evidence="12 17" id="KW-0862">Zinc</keyword>
<feature type="domain" description="3-dehydroquinate synthase C-terminal" evidence="19">
    <location>
        <begin position="183"/>
        <end position="325"/>
    </location>
</feature>
<feature type="binding site" evidence="17">
    <location>
        <position position="153"/>
    </location>
    <ligand>
        <name>NAD(+)</name>
        <dbReference type="ChEBI" id="CHEBI:57540"/>
    </ligand>
</feature>
<evidence type="ECO:0000313" key="21">
    <source>
        <dbReference type="Proteomes" id="UP000632125"/>
    </source>
</evidence>
<comment type="catalytic activity">
    <reaction evidence="1 17">
        <text>7-phospho-2-dehydro-3-deoxy-D-arabino-heptonate = 3-dehydroquinate + phosphate</text>
        <dbReference type="Rhea" id="RHEA:21968"/>
        <dbReference type="ChEBI" id="CHEBI:32364"/>
        <dbReference type="ChEBI" id="CHEBI:43474"/>
        <dbReference type="ChEBI" id="CHEBI:58394"/>
        <dbReference type="EC" id="4.2.3.4"/>
    </reaction>
</comment>
<dbReference type="AlphaFoldDB" id="A0A927CMQ2"/>
<dbReference type="RefSeq" id="WP_190861934.1">
    <property type="nucleotide sequence ID" value="NZ_JACXIY010000015.1"/>
</dbReference>
<feature type="binding site" evidence="17">
    <location>
        <position position="186"/>
    </location>
    <ligand>
        <name>Zn(2+)</name>
        <dbReference type="ChEBI" id="CHEBI:29105"/>
    </ligand>
</feature>
<evidence type="ECO:0000256" key="6">
    <source>
        <dbReference type="ARBA" id="ARBA00013031"/>
    </source>
</evidence>
<comment type="subcellular location">
    <subcellularLocation>
        <location evidence="3 17">Cytoplasm</location>
    </subcellularLocation>
</comment>
<dbReference type="PANTHER" id="PTHR43622:SF7">
    <property type="entry name" value="3-DEHYDROQUINATE SYNTHASE, CHLOROPLASTIC"/>
    <property type="match status" value="1"/>
</dbReference>
<evidence type="ECO:0000256" key="1">
    <source>
        <dbReference type="ARBA" id="ARBA00001393"/>
    </source>
</evidence>
<feature type="domain" description="3-dehydroquinate synthase N-terminal" evidence="18">
    <location>
        <begin position="71"/>
        <end position="181"/>
    </location>
</feature>
<keyword evidence="13 17" id="KW-0520">NAD</keyword>
<proteinExistence type="inferred from homology"/>
<evidence type="ECO:0000256" key="15">
    <source>
        <dbReference type="ARBA" id="ARBA00023239"/>
    </source>
</evidence>
<evidence type="ECO:0000256" key="2">
    <source>
        <dbReference type="ARBA" id="ARBA00001911"/>
    </source>
</evidence>
<keyword evidence="9 17" id="KW-0028">Amino-acid biosynthesis</keyword>
<dbReference type="GO" id="GO:0000166">
    <property type="term" value="F:nucleotide binding"/>
    <property type="evidence" value="ECO:0007669"/>
    <property type="project" value="UniProtKB-KW"/>
</dbReference>
<accession>A0A927CMQ2</accession>
<evidence type="ECO:0000256" key="5">
    <source>
        <dbReference type="ARBA" id="ARBA00005412"/>
    </source>
</evidence>
<dbReference type="EMBL" id="JACXIY010000015">
    <property type="protein sequence ID" value="MBD2869662.1"/>
    <property type="molecule type" value="Genomic_DNA"/>
</dbReference>
<reference evidence="20" key="1">
    <citation type="submission" date="2020-09" db="EMBL/GenBank/DDBJ databases">
        <title>A novel bacterium of genus Paenibacillus, isolated from South China Sea.</title>
        <authorList>
            <person name="Huang H."/>
            <person name="Mo K."/>
            <person name="Hu Y."/>
        </authorList>
    </citation>
    <scope>NUCLEOTIDE SEQUENCE</scope>
    <source>
        <strain evidence="20">IB182493</strain>
    </source>
</reference>
<dbReference type="InterPro" id="IPR016037">
    <property type="entry name" value="DHQ_synth_AroB"/>
</dbReference>
<dbReference type="PIRSF" id="PIRSF001455">
    <property type="entry name" value="DHQ_synth"/>
    <property type="match status" value="1"/>
</dbReference>
<organism evidence="20 21">
    <name type="scientific">Paenibacillus arenilitoris</name>
    <dbReference type="NCBI Taxonomy" id="2772299"/>
    <lineage>
        <taxon>Bacteria</taxon>
        <taxon>Bacillati</taxon>
        <taxon>Bacillota</taxon>
        <taxon>Bacilli</taxon>
        <taxon>Bacillales</taxon>
        <taxon>Paenibacillaceae</taxon>
        <taxon>Paenibacillus</taxon>
    </lineage>
</organism>
<gene>
    <name evidence="17 20" type="primary">aroB</name>
    <name evidence="20" type="ORF">IDH41_13810</name>
</gene>
<feature type="binding site" evidence="17">
    <location>
        <position position="249"/>
    </location>
    <ligand>
        <name>Zn(2+)</name>
        <dbReference type="ChEBI" id="CHEBI:29105"/>
    </ligand>
</feature>
<dbReference type="GO" id="GO:0008652">
    <property type="term" value="P:amino acid biosynthetic process"/>
    <property type="evidence" value="ECO:0007669"/>
    <property type="project" value="UniProtKB-KW"/>
</dbReference>
<evidence type="ECO:0000256" key="9">
    <source>
        <dbReference type="ARBA" id="ARBA00022605"/>
    </source>
</evidence>
<comment type="pathway">
    <text evidence="4 17">Metabolic intermediate biosynthesis; chorismate biosynthesis; chorismate from D-erythrose 4-phosphate and phosphoenolpyruvate: step 2/7.</text>
</comment>
<dbReference type="InterPro" id="IPR056179">
    <property type="entry name" value="DHQS_C"/>
</dbReference>
<dbReference type="SUPFAM" id="SSF56796">
    <property type="entry name" value="Dehydroquinate synthase-like"/>
    <property type="match status" value="1"/>
</dbReference>
<dbReference type="InterPro" id="IPR030963">
    <property type="entry name" value="DHQ_synth_fam"/>
</dbReference>
<dbReference type="Gene3D" id="1.20.1090.10">
    <property type="entry name" value="Dehydroquinate synthase-like - alpha domain"/>
    <property type="match status" value="1"/>
</dbReference>
<evidence type="ECO:0000313" key="20">
    <source>
        <dbReference type="EMBL" id="MBD2869662.1"/>
    </source>
</evidence>
<evidence type="ECO:0000256" key="17">
    <source>
        <dbReference type="HAMAP-Rule" id="MF_00110"/>
    </source>
</evidence>
<evidence type="ECO:0000256" key="16">
    <source>
        <dbReference type="ARBA" id="ARBA00023285"/>
    </source>
</evidence>
<comment type="cofactor">
    <cofactor evidence="17">
        <name>Co(2+)</name>
        <dbReference type="ChEBI" id="CHEBI:48828"/>
    </cofactor>
    <cofactor evidence="17">
        <name>Zn(2+)</name>
        <dbReference type="ChEBI" id="CHEBI:29105"/>
    </cofactor>
    <text evidence="17">Binds 1 divalent metal cation per subunit. Can use either Co(2+) or Zn(2+).</text>
</comment>
<feature type="binding site" evidence="17">
    <location>
        <begin position="171"/>
        <end position="174"/>
    </location>
    <ligand>
        <name>NAD(+)</name>
        <dbReference type="ChEBI" id="CHEBI:57540"/>
    </ligand>
</feature>
<comment type="caution">
    <text evidence="20">The sequence shown here is derived from an EMBL/GenBank/DDBJ whole genome shotgun (WGS) entry which is preliminary data.</text>
</comment>
<dbReference type="NCBIfam" id="TIGR01357">
    <property type="entry name" value="aroB"/>
    <property type="match status" value="1"/>
</dbReference>
<keyword evidence="8 17" id="KW-0963">Cytoplasm</keyword>
<protein>
    <recommendedName>
        <fullName evidence="7 17">3-dehydroquinate synthase</fullName>
        <shortName evidence="17">DHQS</shortName>
        <ecNumber evidence="6 17">4.2.3.4</ecNumber>
    </recommendedName>
</protein>
<dbReference type="GO" id="GO:0003856">
    <property type="term" value="F:3-dehydroquinate synthase activity"/>
    <property type="evidence" value="ECO:0007669"/>
    <property type="project" value="UniProtKB-UniRule"/>
</dbReference>
<dbReference type="InterPro" id="IPR030960">
    <property type="entry name" value="DHQS/DOIS_N"/>
</dbReference>
<dbReference type="PANTHER" id="PTHR43622">
    <property type="entry name" value="3-DEHYDROQUINATE SYNTHASE"/>
    <property type="match status" value="1"/>
</dbReference>
<dbReference type="Pfam" id="PF24621">
    <property type="entry name" value="DHQS_C"/>
    <property type="match status" value="1"/>
</dbReference>
<keyword evidence="16 17" id="KW-0170">Cobalt</keyword>
<dbReference type="Proteomes" id="UP000632125">
    <property type="component" value="Unassembled WGS sequence"/>
</dbReference>
<keyword evidence="14 17" id="KW-0057">Aromatic amino acid biosynthesis</keyword>
<evidence type="ECO:0000256" key="11">
    <source>
        <dbReference type="ARBA" id="ARBA00022741"/>
    </source>
</evidence>
<name>A0A927CMQ2_9BACL</name>
<keyword evidence="11 17" id="KW-0547">Nucleotide-binding</keyword>
<evidence type="ECO:0000256" key="7">
    <source>
        <dbReference type="ARBA" id="ARBA00017684"/>
    </source>
</evidence>
<evidence type="ECO:0000256" key="8">
    <source>
        <dbReference type="ARBA" id="ARBA00022490"/>
    </source>
</evidence>
<dbReference type="FunFam" id="3.40.50.1970:FF:000001">
    <property type="entry name" value="3-dehydroquinate synthase"/>
    <property type="match status" value="1"/>
</dbReference>
<feature type="binding site" evidence="17">
    <location>
        <begin position="108"/>
        <end position="112"/>
    </location>
    <ligand>
        <name>NAD(+)</name>
        <dbReference type="ChEBI" id="CHEBI:57540"/>
    </ligand>
</feature>
<feature type="binding site" evidence="17">
    <location>
        <begin position="132"/>
        <end position="133"/>
    </location>
    <ligand>
        <name>NAD(+)</name>
        <dbReference type="ChEBI" id="CHEBI:57540"/>
    </ligand>
</feature>
<evidence type="ECO:0000256" key="10">
    <source>
        <dbReference type="ARBA" id="ARBA00022723"/>
    </source>
</evidence>